<evidence type="ECO:0008006" key="4">
    <source>
        <dbReference type="Google" id="ProtNLM"/>
    </source>
</evidence>
<dbReference type="AlphaFoldDB" id="A0A1G2RK28"/>
<protein>
    <recommendedName>
        <fullName evidence="4">Type II secretion system protein</fullName>
    </recommendedName>
</protein>
<name>A0A1G2RK28_9BACT</name>
<dbReference type="STRING" id="1802461.A3B24_01115"/>
<gene>
    <name evidence="2" type="ORF">A3B24_01115</name>
</gene>
<organism evidence="2 3">
    <name type="scientific">Candidatus Wildermuthbacteria bacterium RIFCSPLOWO2_01_FULL_48_16</name>
    <dbReference type="NCBI Taxonomy" id="1802461"/>
    <lineage>
        <taxon>Bacteria</taxon>
        <taxon>Candidatus Wildermuthiibacteriota</taxon>
    </lineage>
</organism>
<dbReference type="EMBL" id="MHUG01000015">
    <property type="protein sequence ID" value="OHA73213.1"/>
    <property type="molecule type" value="Genomic_DNA"/>
</dbReference>
<evidence type="ECO:0000313" key="2">
    <source>
        <dbReference type="EMBL" id="OHA73213.1"/>
    </source>
</evidence>
<keyword evidence="1" id="KW-1133">Transmembrane helix</keyword>
<keyword evidence="1" id="KW-0812">Transmembrane</keyword>
<dbReference type="Proteomes" id="UP000176917">
    <property type="component" value="Unassembled WGS sequence"/>
</dbReference>
<evidence type="ECO:0000313" key="3">
    <source>
        <dbReference type="Proteomes" id="UP000176917"/>
    </source>
</evidence>
<proteinExistence type="predicted"/>
<evidence type="ECO:0000256" key="1">
    <source>
        <dbReference type="SAM" id="Phobius"/>
    </source>
</evidence>
<keyword evidence="1" id="KW-0472">Membrane</keyword>
<reference evidence="2 3" key="1">
    <citation type="journal article" date="2016" name="Nat. Commun.">
        <title>Thousands of microbial genomes shed light on interconnected biogeochemical processes in an aquifer system.</title>
        <authorList>
            <person name="Anantharaman K."/>
            <person name="Brown C.T."/>
            <person name="Hug L.A."/>
            <person name="Sharon I."/>
            <person name="Castelle C.J."/>
            <person name="Probst A.J."/>
            <person name="Thomas B.C."/>
            <person name="Singh A."/>
            <person name="Wilkins M.J."/>
            <person name="Karaoz U."/>
            <person name="Brodie E.L."/>
            <person name="Williams K.H."/>
            <person name="Hubbard S.S."/>
            <person name="Banfield J.F."/>
        </authorList>
    </citation>
    <scope>NUCLEOTIDE SEQUENCE [LARGE SCALE GENOMIC DNA]</scope>
</reference>
<sequence length="175" mass="19139">MSHLLPFNSKKGITVIEILVVTAVVGIALSSILGVATLALRQSADTSLEGRAQALAKETLEALLNYRDGVFWDADDPANEYDGLGVVLLDTSYYPFLSADAIPRWQLLEGEEQVENFTRSVSFSSVSRDASSNIVESGGIVDPDTKKVTARVSWSDRGEAREVTLLMYITNWKQP</sequence>
<comment type="caution">
    <text evidence="2">The sequence shown here is derived from an EMBL/GenBank/DDBJ whole genome shotgun (WGS) entry which is preliminary data.</text>
</comment>
<accession>A0A1G2RK28</accession>
<feature type="transmembrane region" description="Helical" evidence="1">
    <location>
        <begin position="12"/>
        <end position="40"/>
    </location>
</feature>